<evidence type="ECO:0000313" key="2">
    <source>
        <dbReference type="Proteomes" id="UP001224775"/>
    </source>
</evidence>
<evidence type="ECO:0000313" key="1">
    <source>
        <dbReference type="EMBL" id="KAK1735885.1"/>
    </source>
</evidence>
<keyword evidence="2" id="KW-1185">Reference proteome</keyword>
<name>A0AAD9D7M6_9STRA</name>
<gene>
    <name evidence="1" type="ORF">QTG54_013591</name>
</gene>
<organism evidence="1 2">
    <name type="scientific">Skeletonema marinoi</name>
    <dbReference type="NCBI Taxonomy" id="267567"/>
    <lineage>
        <taxon>Eukaryota</taxon>
        <taxon>Sar</taxon>
        <taxon>Stramenopiles</taxon>
        <taxon>Ochrophyta</taxon>
        <taxon>Bacillariophyta</taxon>
        <taxon>Coscinodiscophyceae</taxon>
        <taxon>Thalassiosirophycidae</taxon>
        <taxon>Thalassiosirales</taxon>
        <taxon>Skeletonemataceae</taxon>
        <taxon>Skeletonema</taxon>
        <taxon>Skeletonema marinoi-dohrnii complex</taxon>
    </lineage>
</organism>
<dbReference type="Proteomes" id="UP001224775">
    <property type="component" value="Unassembled WGS sequence"/>
</dbReference>
<dbReference type="EMBL" id="JATAAI010000032">
    <property type="protein sequence ID" value="KAK1735885.1"/>
    <property type="molecule type" value="Genomic_DNA"/>
</dbReference>
<comment type="caution">
    <text evidence="1">The sequence shown here is derived from an EMBL/GenBank/DDBJ whole genome shotgun (WGS) entry which is preliminary data.</text>
</comment>
<dbReference type="AlphaFoldDB" id="A0AAD9D7M6"/>
<proteinExistence type="predicted"/>
<reference evidence="1" key="1">
    <citation type="submission" date="2023-06" db="EMBL/GenBank/DDBJ databases">
        <title>Survivors Of The Sea: Transcriptome response of Skeletonema marinoi to long-term dormancy.</title>
        <authorList>
            <person name="Pinder M.I.M."/>
            <person name="Kourtchenko O."/>
            <person name="Robertson E.K."/>
            <person name="Larsson T."/>
            <person name="Maumus F."/>
            <person name="Osuna-Cruz C.M."/>
            <person name="Vancaester E."/>
            <person name="Stenow R."/>
            <person name="Vandepoele K."/>
            <person name="Ploug H."/>
            <person name="Bruchert V."/>
            <person name="Godhe A."/>
            <person name="Topel M."/>
        </authorList>
    </citation>
    <scope>NUCLEOTIDE SEQUENCE</scope>
    <source>
        <strain evidence="1">R05AC</strain>
    </source>
</reference>
<sequence>MVVLLRSAIRNAWPPKTDTQVQEDGSLTAREVVLQEGIYWDFVRPFTPVKDRVVVSKRCSTRFYAGNRVELNETYLKKFERRAKVMNAAGRWVDGDTVVYYNLPVARGEPGTHNFRLEFDEEMEHVAEGNSVSDPNVALDMLRAARRAWDLHLSKLPTPATRLDVCLNILATTGINGSSSFLFDGKGDVSDVVQFYASMSGSCALNLSVFHPTYRSPGAEVYSFSCGWSNGVFPDTQLGYWITRYMSRVQQEKEYPNLQNSSCRYESIVKELLDAGADVGPFFKPLEHSGDSVLTVVSEIRRVFTPTLYRKRLSMCEMMRLYLRLFPRRDNDNDCTQELGSLLDILSRKSKIELRFNVGEWVECNMRQGWEGGLVTKQWAEGFTYEVELANGTMASAPFDTNEFIRRPELRFRVGDRVECCMEEGWMPGTVRKHWSDLNGCPYEVVLDKYKTWEFCTAPCDTDGYIRALNE</sequence>
<accession>A0AAD9D7M6</accession>
<protein>
    <submittedName>
        <fullName evidence="1">Uncharacterized protein</fullName>
    </submittedName>
</protein>